<dbReference type="EMBL" id="JAMKFB020000011">
    <property type="protein sequence ID" value="KAL0181128.1"/>
    <property type="molecule type" value="Genomic_DNA"/>
</dbReference>
<evidence type="ECO:0000313" key="2">
    <source>
        <dbReference type="EMBL" id="KAL0181128.1"/>
    </source>
</evidence>
<feature type="compositionally biased region" description="Basic residues" evidence="1">
    <location>
        <begin position="265"/>
        <end position="277"/>
    </location>
</feature>
<dbReference type="AlphaFoldDB" id="A0ABD0Q650"/>
<feature type="region of interest" description="Disordered" evidence="1">
    <location>
        <begin position="228"/>
        <end position="335"/>
    </location>
</feature>
<sequence length="369" mass="41040">TSEDGTRTSFGPNFLRKGARKSQANVKGSAECYTKEDFLNRRYSDDVSSKDSRSTSQSESLLRGAQSEPLRRAHKVCFQEPEGSHEAHRRLSSITCSGGAGVVMNYTNLAFDSETDIQTAVVQSHLEDTKELTVPKQNKQECESTDVEIPKMKVPASTLNNQPSSVKSVIETSEQESEMYEPLELQSETTQVCEPLNFHPIPDGVLDPSSGVLNTRNVVLGNKFGRSLDGRLNPQWQPLSIPATPALSRRRNDPDTPPSKDSPFKGRRSQSVPRRRPPSPPNTPHHVRKDFLNHCSAPKNSVPNNHNLAESESSSLSSLDSLDLSTLPSRFPDNQQQTMGTLQREMNALFEQKMREIRCHSPLFSRGKS</sequence>
<feature type="region of interest" description="Disordered" evidence="1">
    <location>
        <begin position="1"/>
        <end position="29"/>
    </location>
</feature>
<feature type="compositionally biased region" description="Polar residues" evidence="1">
    <location>
        <begin position="298"/>
        <end position="308"/>
    </location>
</feature>
<keyword evidence="3" id="KW-1185">Reference proteome</keyword>
<comment type="caution">
    <text evidence="2">The sequence shown here is derived from an EMBL/GenBank/DDBJ whole genome shotgun (WGS) entry which is preliminary data.</text>
</comment>
<evidence type="ECO:0000256" key="1">
    <source>
        <dbReference type="SAM" id="MobiDB-lite"/>
    </source>
</evidence>
<name>A0ABD0Q650_CIRMR</name>
<feature type="compositionally biased region" description="Basic and acidic residues" evidence="1">
    <location>
        <begin position="43"/>
        <end position="53"/>
    </location>
</feature>
<dbReference type="Proteomes" id="UP001529510">
    <property type="component" value="Unassembled WGS sequence"/>
</dbReference>
<protein>
    <submittedName>
        <fullName evidence="2">Uncharacterized protein</fullName>
    </submittedName>
</protein>
<proteinExistence type="predicted"/>
<feature type="non-terminal residue" evidence="2">
    <location>
        <position position="1"/>
    </location>
</feature>
<evidence type="ECO:0000313" key="3">
    <source>
        <dbReference type="Proteomes" id="UP001529510"/>
    </source>
</evidence>
<feature type="compositionally biased region" description="Polar residues" evidence="1">
    <location>
        <begin position="326"/>
        <end position="335"/>
    </location>
</feature>
<reference evidence="2 3" key="1">
    <citation type="submission" date="2024-05" db="EMBL/GenBank/DDBJ databases">
        <title>Genome sequencing and assembly of Indian major carp, Cirrhinus mrigala (Hamilton, 1822).</title>
        <authorList>
            <person name="Mohindra V."/>
            <person name="Chowdhury L.M."/>
            <person name="Lal K."/>
            <person name="Jena J.K."/>
        </authorList>
    </citation>
    <scope>NUCLEOTIDE SEQUENCE [LARGE SCALE GENOMIC DNA]</scope>
    <source>
        <strain evidence="2">CM1030</strain>
        <tissue evidence="2">Blood</tissue>
    </source>
</reference>
<accession>A0ABD0Q650</accession>
<feature type="compositionally biased region" description="Low complexity" evidence="1">
    <location>
        <begin position="310"/>
        <end position="325"/>
    </location>
</feature>
<gene>
    <name evidence="2" type="ORF">M9458_023534</name>
</gene>
<feature type="region of interest" description="Disordered" evidence="1">
    <location>
        <begin position="43"/>
        <end position="67"/>
    </location>
</feature>
<organism evidence="2 3">
    <name type="scientific">Cirrhinus mrigala</name>
    <name type="common">Mrigala</name>
    <dbReference type="NCBI Taxonomy" id="683832"/>
    <lineage>
        <taxon>Eukaryota</taxon>
        <taxon>Metazoa</taxon>
        <taxon>Chordata</taxon>
        <taxon>Craniata</taxon>
        <taxon>Vertebrata</taxon>
        <taxon>Euteleostomi</taxon>
        <taxon>Actinopterygii</taxon>
        <taxon>Neopterygii</taxon>
        <taxon>Teleostei</taxon>
        <taxon>Ostariophysi</taxon>
        <taxon>Cypriniformes</taxon>
        <taxon>Cyprinidae</taxon>
        <taxon>Labeoninae</taxon>
        <taxon>Labeonini</taxon>
        <taxon>Cirrhinus</taxon>
    </lineage>
</organism>